<dbReference type="PANTHER" id="PTHR36578">
    <property type="entry name" value="CHROMOSOME 15, WHOLE GENOME SHOTGUN SEQUENCE"/>
    <property type="match status" value="1"/>
</dbReference>
<keyword evidence="2" id="KW-1185">Reference proteome</keyword>
<dbReference type="Proteomes" id="UP000243797">
    <property type="component" value="Unassembled WGS sequence"/>
</dbReference>
<dbReference type="OrthoDB" id="271448at2759"/>
<accession>A0A2K1QVC8</accession>
<dbReference type="EMBL" id="NKHZ01000036">
    <property type="protein sequence ID" value="PNS19017.1"/>
    <property type="molecule type" value="Genomic_DNA"/>
</dbReference>
<organism evidence="1 2">
    <name type="scientific">Sphaceloma murrayae</name>
    <dbReference type="NCBI Taxonomy" id="2082308"/>
    <lineage>
        <taxon>Eukaryota</taxon>
        <taxon>Fungi</taxon>
        <taxon>Dikarya</taxon>
        <taxon>Ascomycota</taxon>
        <taxon>Pezizomycotina</taxon>
        <taxon>Dothideomycetes</taxon>
        <taxon>Dothideomycetidae</taxon>
        <taxon>Myriangiales</taxon>
        <taxon>Elsinoaceae</taxon>
        <taxon>Sphaceloma</taxon>
    </lineage>
</organism>
<sequence>MAVVARAVPAPLPQGMDLSLVDALPDPTFPADLDSPPETITYDPATILAAAAEQITATPSPRDDESTPLSKRQAACAPQAPGATGVPVLPFDNPSFFVSNPTFTVPSLRATTPANYTLTFSGLNAASQPYGYLGYTLFQTYDVAACAALCTASPLCLSFNIYFQRSPSVVPGPTCLNPPSVTRIKCALWGGPAPPSSATNAGQWRADFQLVIAGSNGYQKTSIATPDGFAPGTFFKDAAIDAPSDEFGADTYVGEASFSGPYDVALCAEACRLKTAYNLAHPPVRGEVRTCRFFNTYLVYVNRTSNVQGQYCAMYSKGWSGMWATNKGQYRGAEKYGVMFSYGFANGTDAGAGCRSCAVVEAEEEIERRGLAEWCRGGGAGDRPEGLERFRADVVVEACTNVVTGLGAASSTTGALVPASSTTSGTTSTTTTTVIAPIATPTAGGDAALQSGQPQFGNNGNF</sequence>
<dbReference type="PANTHER" id="PTHR36578:SF1">
    <property type="entry name" value="APPLE DOMAIN-CONTAINING PROTEIN"/>
    <property type="match status" value="1"/>
</dbReference>
<dbReference type="STRING" id="2082308.A0A2K1QVC8"/>
<comment type="caution">
    <text evidence="1">The sequence shown here is derived from an EMBL/GenBank/DDBJ whole genome shotgun (WGS) entry which is preliminary data.</text>
</comment>
<dbReference type="InParanoid" id="A0A2K1QVC8"/>
<reference evidence="1 2" key="1">
    <citation type="submission" date="2017-06" db="EMBL/GenBank/DDBJ databases">
        <title>Draft genome sequence of a variant of Elsinoe murrayae.</title>
        <authorList>
            <person name="Cheng Q."/>
        </authorList>
    </citation>
    <scope>NUCLEOTIDE SEQUENCE [LARGE SCALE GENOMIC DNA]</scope>
    <source>
        <strain evidence="1 2">CQ-2017a</strain>
    </source>
</reference>
<proteinExistence type="predicted"/>
<protein>
    <submittedName>
        <fullName evidence="1">Uncharacterized protein</fullName>
    </submittedName>
</protein>
<evidence type="ECO:0000313" key="1">
    <source>
        <dbReference type="EMBL" id="PNS19017.1"/>
    </source>
</evidence>
<dbReference type="AlphaFoldDB" id="A0A2K1QVC8"/>
<name>A0A2K1QVC8_9PEZI</name>
<evidence type="ECO:0000313" key="2">
    <source>
        <dbReference type="Proteomes" id="UP000243797"/>
    </source>
</evidence>
<gene>
    <name evidence="1" type="ORF">CAC42_6112</name>
</gene>